<organism evidence="2 3">
    <name type="scientific">Rathayibacter festucae</name>
    <dbReference type="NCBI Taxonomy" id="110937"/>
    <lineage>
        <taxon>Bacteria</taxon>
        <taxon>Bacillati</taxon>
        <taxon>Actinomycetota</taxon>
        <taxon>Actinomycetes</taxon>
        <taxon>Micrococcales</taxon>
        <taxon>Microbacteriaceae</taxon>
        <taxon>Rathayibacter</taxon>
    </lineage>
</organism>
<name>A0ABX6H5J5_9MICO</name>
<reference evidence="3" key="1">
    <citation type="submission" date="2019-12" db="EMBL/GenBank/DDBJ databases">
        <title>Complete and draft genome sequences of new strains and members of some known species of the genus Rathayibacter isolated from plants.</title>
        <authorList>
            <person name="Tarlachkov S.V."/>
            <person name="Starodumova I.P."/>
            <person name="Dorofeeva L.V."/>
            <person name="Prisyazhnaya N.V."/>
            <person name="Leyn S."/>
            <person name="Zlamal J."/>
            <person name="Elan M."/>
            <person name="Osterman A.L."/>
            <person name="Nadler S."/>
            <person name="Subbotin S.A."/>
            <person name="Evtushenko L.I."/>
        </authorList>
    </citation>
    <scope>NUCLEOTIDE SEQUENCE [LARGE SCALE GENOMIC DNA]</scope>
    <source>
        <strain evidence="3">VKM Ac-2802</strain>
        <plasmid evidence="3">unnamed2</plasmid>
    </source>
</reference>
<evidence type="ECO:0000313" key="2">
    <source>
        <dbReference type="EMBL" id="QHC65089.1"/>
    </source>
</evidence>
<evidence type="ECO:0000313" key="3">
    <source>
        <dbReference type="Proteomes" id="UP000464597"/>
    </source>
</evidence>
<dbReference type="EMBL" id="CP047182">
    <property type="protein sequence ID" value="QHC65089.1"/>
    <property type="molecule type" value="Genomic_DNA"/>
</dbReference>
<keyword evidence="2" id="KW-0575">Peroxidase</keyword>
<dbReference type="RefSeq" id="WP_159424249.1">
    <property type="nucleotide sequence ID" value="NZ_CP047182.1"/>
</dbReference>
<keyword evidence="2" id="KW-0560">Oxidoreductase</keyword>
<feature type="region of interest" description="Disordered" evidence="1">
    <location>
        <begin position="70"/>
        <end position="115"/>
    </location>
</feature>
<evidence type="ECO:0000256" key="1">
    <source>
        <dbReference type="SAM" id="MobiDB-lite"/>
    </source>
</evidence>
<feature type="compositionally biased region" description="Low complexity" evidence="1">
    <location>
        <begin position="92"/>
        <end position="115"/>
    </location>
</feature>
<protein>
    <submittedName>
        <fullName evidence="2">Uncharacterized protein</fullName>
    </submittedName>
</protein>
<accession>A0ABX6H5J5</accession>
<dbReference type="Proteomes" id="UP000464597">
    <property type="component" value="Plasmid unnamed2"/>
</dbReference>
<dbReference type="GO" id="GO:0004601">
    <property type="term" value="F:peroxidase activity"/>
    <property type="evidence" value="ECO:0007669"/>
    <property type="project" value="UniProtKB-KW"/>
</dbReference>
<geneLocation type="plasmid" evidence="2 3">
    <name>unnamed2</name>
</geneLocation>
<gene>
    <name evidence="2" type="ORF">GSU69_19745</name>
</gene>
<proteinExistence type="predicted"/>
<keyword evidence="2" id="KW-0614">Plasmid</keyword>
<sequence>MSDHTRNPDDAADAARRLLEQSVEKRVEAVRTIVSAANDTDTARATLSDAQNRHSKAWADALAAGWSEKELRAAGVPRPEQTRARVTRSRRTTSAEGTTAESTESDSSASIENAA</sequence>
<keyword evidence="3" id="KW-1185">Reference proteome</keyword>